<accession>A0A2S9DLD9</accession>
<evidence type="ECO:0000313" key="9">
    <source>
        <dbReference type="EMBL" id="PRB99932.1"/>
    </source>
</evidence>
<dbReference type="NCBIfam" id="TIGR03345">
    <property type="entry name" value="VI_ClpV1"/>
    <property type="match status" value="1"/>
</dbReference>
<evidence type="ECO:0000256" key="6">
    <source>
        <dbReference type="SAM" id="Coils"/>
    </source>
</evidence>
<dbReference type="Gene3D" id="3.40.50.300">
    <property type="entry name" value="P-loop containing nucleotide triphosphate hydrolases"/>
    <property type="match status" value="3"/>
</dbReference>
<dbReference type="Gene3D" id="1.10.1780.10">
    <property type="entry name" value="Clp, N-terminal domain"/>
    <property type="match status" value="1"/>
</dbReference>
<dbReference type="PANTHER" id="PTHR11638:SF181">
    <property type="entry name" value="ATPASE SUBUNIT OF ATP-DEPENDENT PROTEASE"/>
    <property type="match status" value="1"/>
</dbReference>
<dbReference type="InterPro" id="IPR017729">
    <property type="entry name" value="ATPase_T6SS_ClpV1"/>
</dbReference>
<protein>
    <submittedName>
        <fullName evidence="9">Type VI secretion system ATPase TssH</fullName>
    </submittedName>
</protein>
<dbReference type="SUPFAM" id="SSF81923">
    <property type="entry name" value="Double Clp-N motif"/>
    <property type="match status" value="1"/>
</dbReference>
<name>A0A2S9DLD9_PSECE</name>
<feature type="coiled-coil region" evidence="6">
    <location>
        <begin position="419"/>
        <end position="471"/>
    </location>
</feature>
<keyword evidence="5" id="KW-0143">Chaperone</keyword>
<evidence type="ECO:0000313" key="10">
    <source>
        <dbReference type="Proteomes" id="UP000239458"/>
    </source>
</evidence>
<dbReference type="SMART" id="SM00382">
    <property type="entry name" value="AAA"/>
    <property type="match status" value="2"/>
</dbReference>
<dbReference type="InterPro" id="IPR036628">
    <property type="entry name" value="Clp_N_dom_sf"/>
</dbReference>
<feature type="domain" description="Clp ATPase C-terminal" evidence="8">
    <location>
        <begin position="771"/>
        <end position="861"/>
    </location>
</feature>
<dbReference type="InterPro" id="IPR019489">
    <property type="entry name" value="Clp_ATPase_C"/>
</dbReference>
<dbReference type="PANTHER" id="PTHR11638">
    <property type="entry name" value="ATP-DEPENDENT CLP PROTEASE"/>
    <property type="match status" value="1"/>
</dbReference>
<evidence type="ECO:0000259" key="7">
    <source>
        <dbReference type="SMART" id="SM00382"/>
    </source>
</evidence>
<dbReference type="InterPro" id="IPR004176">
    <property type="entry name" value="Clp_R_N"/>
</dbReference>
<dbReference type="Proteomes" id="UP000239458">
    <property type="component" value="Unassembled WGS sequence"/>
</dbReference>
<dbReference type="Pfam" id="PF00004">
    <property type="entry name" value="AAA"/>
    <property type="match status" value="1"/>
</dbReference>
<dbReference type="InterPro" id="IPR003959">
    <property type="entry name" value="ATPase_AAA_core"/>
</dbReference>
<evidence type="ECO:0000256" key="2">
    <source>
        <dbReference type="ARBA" id="ARBA00022737"/>
    </source>
</evidence>
<evidence type="ECO:0000256" key="1">
    <source>
        <dbReference type="ARBA" id="ARBA00008675"/>
    </source>
</evidence>
<dbReference type="PROSITE" id="PS00870">
    <property type="entry name" value="CLPAB_1"/>
    <property type="match status" value="1"/>
</dbReference>
<dbReference type="SMART" id="SM01086">
    <property type="entry name" value="ClpB_D2-small"/>
    <property type="match status" value="1"/>
</dbReference>
<dbReference type="InterPro" id="IPR001270">
    <property type="entry name" value="ClpA/B"/>
</dbReference>
<sequence>MINVDLQHLVQALDADCKAELERSAERCIRRGGQKVLIEDLLLGLLERPQGMLVRALQDAAIEPGELERVLHATSGQSESRNPVFSTELVQWLQDALMLATLELRQPYIGEAALLLALLHNPQRYAGSQYQPLLARLNATRLREYAEATAPALTPDASGTSAAADSALQRFTHDLTQQAVEGKLDPVLCRDDEIRQMIDILSRRRKNNPIVVGEAGVGKTAIVEGLALRIAAKEVPEALRHMRLLTLDLGLLQAGASIKGEFERRLQGVIEEVKNATKPIILFIDEAHTLIGAGAQAGSSDAANLLKPALARGELRTIAATTWSEYKKYFEKDPALARRFQPVQLHEPTVQQAVTILRGLAPFYEQSHGVYLRDDAVVAAAELSARYLSGRQLPDKAVDVLDTACARVRISLAAAPSLLERLRNELAEGERQREALQRDHDAGLITDPQVLAQLHQQLDATATEVTALEAEWVTQREAAKKLLDLRQQCAALRRSPANEVHSSSALEDLEAQLLEAQSALANSQRYKRLVSHEVCPRLVAEVISHWTGVPLSHLAREHNSAVAEFGHALGQRVLGQPQAISALDRAMRANAAGLNRSDAPVGVFLLVGPSGVGKTETALAMADLLYGGERFLTTINMAEFQEKHTVSRLIGSPPGYVGYGEGGMLTEAVRQKPYSVLLLDEVEKADPEVLNLFYQIFDKGVANDGEGREINFRNTLILMTSNLASEQISARCASGQPPTAQDLEQLIQPTLVRHFKPALLARMRVVPYYPIAGEVLHALVALKLQRFGERLKSRKLRFSFSDHLIEHLAQQCTDGASGARLIDALIDQHLQPQIVDRLLAAMAGGQPVQQVHASVDAQGAVACEFA</sequence>
<dbReference type="GO" id="GO:0005524">
    <property type="term" value="F:ATP binding"/>
    <property type="evidence" value="ECO:0007669"/>
    <property type="project" value="UniProtKB-KW"/>
</dbReference>
<gene>
    <name evidence="9" type="primary">clpV</name>
    <name evidence="9" type="ORF">CQ006_18895</name>
</gene>
<evidence type="ECO:0000256" key="4">
    <source>
        <dbReference type="ARBA" id="ARBA00022840"/>
    </source>
</evidence>
<organism evidence="9 10">
    <name type="scientific">Pseudomonas cedrina</name>
    <dbReference type="NCBI Taxonomy" id="651740"/>
    <lineage>
        <taxon>Bacteria</taxon>
        <taxon>Pseudomonadati</taxon>
        <taxon>Pseudomonadota</taxon>
        <taxon>Gammaproteobacteria</taxon>
        <taxon>Pseudomonadales</taxon>
        <taxon>Pseudomonadaceae</taxon>
        <taxon>Pseudomonas</taxon>
    </lineage>
</organism>
<dbReference type="CDD" id="cd00009">
    <property type="entry name" value="AAA"/>
    <property type="match status" value="1"/>
</dbReference>
<evidence type="ECO:0000256" key="3">
    <source>
        <dbReference type="ARBA" id="ARBA00022741"/>
    </source>
</evidence>
<dbReference type="GO" id="GO:0034605">
    <property type="term" value="P:cellular response to heat"/>
    <property type="evidence" value="ECO:0007669"/>
    <property type="project" value="TreeGrafter"/>
</dbReference>
<dbReference type="GO" id="GO:0016887">
    <property type="term" value="F:ATP hydrolysis activity"/>
    <property type="evidence" value="ECO:0007669"/>
    <property type="project" value="InterPro"/>
</dbReference>
<dbReference type="CDD" id="cd19499">
    <property type="entry name" value="RecA-like_ClpB_Hsp104-like"/>
    <property type="match status" value="1"/>
</dbReference>
<dbReference type="SUPFAM" id="SSF52540">
    <property type="entry name" value="P-loop containing nucleoside triphosphate hydrolases"/>
    <property type="match status" value="2"/>
</dbReference>
<evidence type="ECO:0000259" key="8">
    <source>
        <dbReference type="SMART" id="SM01086"/>
    </source>
</evidence>
<dbReference type="InterPro" id="IPR050130">
    <property type="entry name" value="ClpA_ClpB"/>
</dbReference>
<dbReference type="FunFam" id="3.40.50.300:FF:000010">
    <property type="entry name" value="Chaperone clpB 1, putative"/>
    <property type="match status" value="1"/>
</dbReference>
<dbReference type="Pfam" id="PF07724">
    <property type="entry name" value="AAA_2"/>
    <property type="match status" value="1"/>
</dbReference>
<dbReference type="InterPro" id="IPR041546">
    <property type="entry name" value="ClpA/ClpB_AAA_lid"/>
</dbReference>
<dbReference type="InterPro" id="IPR003593">
    <property type="entry name" value="AAA+_ATPase"/>
</dbReference>
<comment type="caution">
    <text evidence="9">The sequence shown here is derived from an EMBL/GenBank/DDBJ whole genome shotgun (WGS) entry which is preliminary data.</text>
</comment>
<reference evidence="9 10" key="1">
    <citation type="submission" date="2017-09" db="EMBL/GenBank/DDBJ databases">
        <title>Genomic, metabolic, and phenotypic characteristics of bacterial isolates from the natural microbiome of the model nematode Caenorhabditis elegans.</title>
        <authorList>
            <person name="Zimmermann J."/>
            <person name="Obeng N."/>
            <person name="Yang W."/>
            <person name="Obeng O."/>
            <person name="Kissoyan K."/>
            <person name="Pees B."/>
            <person name="Dirksen P."/>
            <person name="Hoppner M."/>
            <person name="Franke A."/>
            <person name="Rosenstiel P."/>
            <person name="Leippe M."/>
            <person name="Dierking K."/>
            <person name="Kaleta C."/>
            <person name="Schulenburg H."/>
        </authorList>
    </citation>
    <scope>NUCLEOTIDE SEQUENCE [LARGE SCALE GENOMIC DNA]</scope>
    <source>
        <strain evidence="9 10">MYb184</strain>
    </source>
</reference>
<keyword evidence="6" id="KW-0175">Coiled coil</keyword>
<dbReference type="AlphaFoldDB" id="A0A2S9DLD9"/>
<dbReference type="FunFam" id="3.40.50.300:FF:000025">
    <property type="entry name" value="ATP-dependent Clp protease subunit"/>
    <property type="match status" value="1"/>
</dbReference>
<dbReference type="Pfam" id="PF02861">
    <property type="entry name" value="Clp_N"/>
    <property type="match status" value="1"/>
</dbReference>
<feature type="domain" description="AAA+ ATPase" evidence="7">
    <location>
        <begin position="205"/>
        <end position="350"/>
    </location>
</feature>
<comment type="similarity">
    <text evidence="1">Belongs to the ClpA/ClpB family.</text>
</comment>
<dbReference type="RefSeq" id="WP_105226451.1">
    <property type="nucleotide sequence ID" value="NZ_PCQE01000035.1"/>
</dbReference>
<evidence type="ECO:0000256" key="5">
    <source>
        <dbReference type="ARBA" id="ARBA00023186"/>
    </source>
</evidence>
<dbReference type="Gene3D" id="1.10.8.60">
    <property type="match status" value="1"/>
</dbReference>
<dbReference type="InterPro" id="IPR027417">
    <property type="entry name" value="P-loop_NTPase"/>
</dbReference>
<dbReference type="EMBL" id="PCQE01000035">
    <property type="protein sequence ID" value="PRB99932.1"/>
    <property type="molecule type" value="Genomic_DNA"/>
</dbReference>
<dbReference type="PRINTS" id="PR00300">
    <property type="entry name" value="CLPPROTEASEA"/>
</dbReference>
<keyword evidence="2" id="KW-0677">Repeat</keyword>
<feature type="domain" description="AAA+ ATPase" evidence="7">
    <location>
        <begin position="600"/>
        <end position="750"/>
    </location>
</feature>
<keyword evidence="4" id="KW-0067">ATP-binding</keyword>
<dbReference type="Pfam" id="PF17871">
    <property type="entry name" value="AAA_lid_9"/>
    <property type="match status" value="1"/>
</dbReference>
<dbReference type="Pfam" id="PF10431">
    <property type="entry name" value="ClpB_D2-small"/>
    <property type="match status" value="1"/>
</dbReference>
<dbReference type="GO" id="GO:0005737">
    <property type="term" value="C:cytoplasm"/>
    <property type="evidence" value="ECO:0007669"/>
    <property type="project" value="TreeGrafter"/>
</dbReference>
<dbReference type="InterPro" id="IPR018368">
    <property type="entry name" value="ClpA/B_CS1"/>
</dbReference>
<proteinExistence type="inferred from homology"/>
<keyword evidence="3" id="KW-0547">Nucleotide-binding</keyword>